<dbReference type="PANTHER" id="PTHR34138:SF1">
    <property type="entry name" value="CELL SHAPE-DETERMINING PROTEIN MREC"/>
    <property type="match status" value="1"/>
</dbReference>
<keyword evidence="3" id="KW-0133">Cell shape</keyword>
<dbReference type="Gene3D" id="2.40.10.350">
    <property type="entry name" value="Rod shape-determining protein MreC, domain 2"/>
    <property type="match status" value="1"/>
</dbReference>
<organism evidence="6 7">
    <name type="scientific">Cnuella takakiae</name>
    <dbReference type="NCBI Taxonomy" id="1302690"/>
    <lineage>
        <taxon>Bacteria</taxon>
        <taxon>Pseudomonadati</taxon>
        <taxon>Bacteroidota</taxon>
        <taxon>Chitinophagia</taxon>
        <taxon>Chitinophagales</taxon>
        <taxon>Chitinophagaceae</taxon>
        <taxon>Cnuella</taxon>
    </lineage>
</organism>
<dbReference type="Pfam" id="PF04085">
    <property type="entry name" value="MreC"/>
    <property type="match status" value="1"/>
</dbReference>
<name>A0A1M4ZJA1_9BACT</name>
<gene>
    <name evidence="6" type="ORF">SAMN05444008_105236</name>
</gene>
<dbReference type="InterPro" id="IPR055342">
    <property type="entry name" value="MreC_beta-barrel_core"/>
</dbReference>
<dbReference type="InterPro" id="IPR042177">
    <property type="entry name" value="Cell/Rod_1"/>
</dbReference>
<comment type="similarity">
    <text evidence="1">Belongs to the MreC family.</text>
</comment>
<dbReference type="RefSeq" id="WP_073042028.1">
    <property type="nucleotide sequence ID" value="NZ_FQUO01000005.1"/>
</dbReference>
<protein>
    <recommendedName>
        <fullName evidence="2">Cell shape-determining protein MreC</fullName>
    </recommendedName>
    <alternativeName>
        <fullName evidence="4">Cell shape protein MreC</fullName>
    </alternativeName>
</protein>
<sequence length="289" mass="32950">MRNIFIFIRRYFVLLSFLALQAFALWILFTYNRFHRAVGLGVASEFTGSVNAQVDKVDDYFHLREENRRVHQVNDSLMNLVSSNFAQVDTTARAITDTLRLTDSTRDVRRYLWRAAKVVYNSVNFEKNYLQINRGATEGIRENMAVLNSDGALVGLVVAVSPNFSQVMSLLHVQSRVPASLKNNNVFGTIEWSGEDPRFLLLKGISMDVKLKKGDSVLTSIYSYNYPPGFLVGRIADIKTDKASGFYNLKVRSAVNFNAVQQVFVVENLQRTEQLQLDEATRQKMEQKK</sequence>
<evidence type="ECO:0000313" key="7">
    <source>
        <dbReference type="Proteomes" id="UP000184368"/>
    </source>
</evidence>
<dbReference type="InterPro" id="IPR007221">
    <property type="entry name" value="MreC"/>
</dbReference>
<dbReference type="AlphaFoldDB" id="A0A1M4ZJA1"/>
<dbReference type="Gene3D" id="2.40.10.340">
    <property type="entry name" value="Rod shape-determining protein MreC, domain 1"/>
    <property type="match status" value="1"/>
</dbReference>
<evidence type="ECO:0000256" key="2">
    <source>
        <dbReference type="ARBA" id="ARBA00013855"/>
    </source>
</evidence>
<proteinExistence type="inferred from homology"/>
<dbReference type="PANTHER" id="PTHR34138">
    <property type="entry name" value="CELL SHAPE-DETERMINING PROTEIN MREC"/>
    <property type="match status" value="1"/>
</dbReference>
<dbReference type="GO" id="GO:0008360">
    <property type="term" value="P:regulation of cell shape"/>
    <property type="evidence" value="ECO:0007669"/>
    <property type="project" value="UniProtKB-KW"/>
</dbReference>
<reference evidence="6 7" key="1">
    <citation type="submission" date="2016-11" db="EMBL/GenBank/DDBJ databases">
        <authorList>
            <person name="Jaros S."/>
            <person name="Januszkiewicz K."/>
            <person name="Wedrychowicz H."/>
        </authorList>
    </citation>
    <scope>NUCLEOTIDE SEQUENCE [LARGE SCALE GENOMIC DNA]</scope>
    <source>
        <strain evidence="6 7">DSM 26897</strain>
    </source>
</reference>
<evidence type="ECO:0000256" key="4">
    <source>
        <dbReference type="ARBA" id="ARBA00032089"/>
    </source>
</evidence>
<dbReference type="EMBL" id="FQUO01000005">
    <property type="protein sequence ID" value="SHF17882.1"/>
    <property type="molecule type" value="Genomic_DNA"/>
</dbReference>
<evidence type="ECO:0000256" key="3">
    <source>
        <dbReference type="ARBA" id="ARBA00022960"/>
    </source>
</evidence>
<dbReference type="OrthoDB" id="9811827at2"/>
<evidence type="ECO:0000259" key="5">
    <source>
        <dbReference type="Pfam" id="PF04085"/>
    </source>
</evidence>
<evidence type="ECO:0000313" key="6">
    <source>
        <dbReference type="EMBL" id="SHF17882.1"/>
    </source>
</evidence>
<dbReference type="InterPro" id="IPR042175">
    <property type="entry name" value="Cell/Rod_MreC_2"/>
</dbReference>
<dbReference type="GO" id="GO:0005886">
    <property type="term" value="C:plasma membrane"/>
    <property type="evidence" value="ECO:0007669"/>
    <property type="project" value="TreeGrafter"/>
</dbReference>
<keyword evidence="7" id="KW-1185">Reference proteome</keyword>
<evidence type="ECO:0000256" key="1">
    <source>
        <dbReference type="ARBA" id="ARBA00009369"/>
    </source>
</evidence>
<feature type="domain" description="Rod shape-determining protein MreC beta-barrel core" evidence="5">
    <location>
        <begin position="118"/>
        <end position="267"/>
    </location>
</feature>
<dbReference type="Proteomes" id="UP000184368">
    <property type="component" value="Unassembled WGS sequence"/>
</dbReference>
<accession>A0A1M4ZJA1</accession>
<dbReference type="STRING" id="1302690.BUE76_21655"/>